<keyword evidence="2 3" id="KW-0663">Pyridoxal phosphate</keyword>
<feature type="region of interest" description="Disordered" evidence="5">
    <location>
        <begin position="1"/>
        <end position="21"/>
    </location>
</feature>
<dbReference type="PANTHER" id="PTHR11808:SF35">
    <property type="entry name" value="CYSTATHIONINE GAMMA-SYNTHASE (AFU_ORTHOLOGUE AFUA_7G01590)"/>
    <property type="match status" value="1"/>
</dbReference>
<dbReference type="AlphaFoldDB" id="A0A9P4QEV0"/>
<dbReference type="GO" id="GO:0016740">
    <property type="term" value="F:transferase activity"/>
    <property type="evidence" value="ECO:0007669"/>
    <property type="project" value="UniProtKB-KW"/>
</dbReference>
<name>A0A9P4QEV0_9PEZI</name>
<dbReference type="FunFam" id="3.90.1150.10:FF:000066">
    <property type="entry name" value="Putative cystathionine beta-lyase"/>
    <property type="match status" value="1"/>
</dbReference>
<comment type="similarity">
    <text evidence="4">Belongs to the trans-sulfuration enzymes family.</text>
</comment>
<dbReference type="InterPro" id="IPR000277">
    <property type="entry name" value="Cys/Met-Metab_PyrdxlP-dep_enz"/>
</dbReference>
<dbReference type="EMBL" id="MU003776">
    <property type="protein sequence ID" value="KAF2723544.1"/>
    <property type="molecule type" value="Genomic_DNA"/>
</dbReference>
<dbReference type="Gene3D" id="3.90.1150.10">
    <property type="entry name" value="Aspartate Aminotransferase, domain 1"/>
    <property type="match status" value="1"/>
</dbReference>
<evidence type="ECO:0000313" key="6">
    <source>
        <dbReference type="EMBL" id="KAF2723544.1"/>
    </source>
</evidence>
<dbReference type="GO" id="GO:0019346">
    <property type="term" value="P:transsulfuration"/>
    <property type="evidence" value="ECO:0007669"/>
    <property type="project" value="InterPro"/>
</dbReference>
<dbReference type="Proteomes" id="UP000799441">
    <property type="component" value="Unassembled WGS sequence"/>
</dbReference>
<dbReference type="GO" id="GO:0005737">
    <property type="term" value="C:cytoplasm"/>
    <property type="evidence" value="ECO:0007669"/>
    <property type="project" value="TreeGrafter"/>
</dbReference>
<dbReference type="PIRSF" id="PIRSF001434">
    <property type="entry name" value="CGS"/>
    <property type="match status" value="1"/>
</dbReference>
<proteinExistence type="inferred from homology"/>
<accession>A0A9P4QEV0</accession>
<dbReference type="GO" id="GO:0030170">
    <property type="term" value="F:pyridoxal phosphate binding"/>
    <property type="evidence" value="ECO:0007669"/>
    <property type="project" value="InterPro"/>
</dbReference>
<dbReference type="InterPro" id="IPR054542">
    <property type="entry name" value="Cys_met_metab_PP"/>
</dbReference>
<dbReference type="GO" id="GO:0016846">
    <property type="term" value="F:carbon-sulfur lyase activity"/>
    <property type="evidence" value="ECO:0007669"/>
    <property type="project" value="TreeGrafter"/>
</dbReference>
<keyword evidence="7" id="KW-1185">Reference proteome</keyword>
<gene>
    <name evidence="6" type="ORF">K431DRAFT_219939</name>
</gene>
<dbReference type="OrthoDB" id="3512640at2759"/>
<feature type="modified residue" description="N6-(pyridoxal phosphate)lysine" evidence="3">
    <location>
        <position position="234"/>
    </location>
</feature>
<dbReference type="PROSITE" id="PS00868">
    <property type="entry name" value="CYS_MET_METAB_PP"/>
    <property type="match status" value="1"/>
</dbReference>
<dbReference type="InterPro" id="IPR015422">
    <property type="entry name" value="PyrdxlP-dep_Trfase_small"/>
</dbReference>
<dbReference type="Pfam" id="PF01053">
    <property type="entry name" value="Cys_Met_Meta_PP"/>
    <property type="match status" value="1"/>
</dbReference>
<evidence type="ECO:0000256" key="5">
    <source>
        <dbReference type="SAM" id="MobiDB-lite"/>
    </source>
</evidence>
<evidence type="ECO:0000256" key="2">
    <source>
        <dbReference type="ARBA" id="ARBA00022898"/>
    </source>
</evidence>
<evidence type="ECO:0000256" key="4">
    <source>
        <dbReference type="RuleBase" id="RU362118"/>
    </source>
</evidence>
<organism evidence="6 7">
    <name type="scientific">Polychaeton citri CBS 116435</name>
    <dbReference type="NCBI Taxonomy" id="1314669"/>
    <lineage>
        <taxon>Eukaryota</taxon>
        <taxon>Fungi</taxon>
        <taxon>Dikarya</taxon>
        <taxon>Ascomycota</taxon>
        <taxon>Pezizomycotina</taxon>
        <taxon>Dothideomycetes</taxon>
        <taxon>Dothideomycetidae</taxon>
        <taxon>Capnodiales</taxon>
        <taxon>Capnodiaceae</taxon>
        <taxon>Polychaeton</taxon>
    </lineage>
</organism>
<comment type="caution">
    <text evidence="6">The sequence shown here is derived from an EMBL/GenBank/DDBJ whole genome shotgun (WGS) entry which is preliminary data.</text>
</comment>
<dbReference type="SUPFAM" id="SSF53383">
    <property type="entry name" value="PLP-dependent transferases"/>
    <property type="match status" value="1"/>
</dbReference>
<evidence type="ECO:0000256" key="3">
    <source>
        <dbReference type="PIRSR" id="PIRSR001434-2"/>
    </source>
</evidence>
<keyword evidence="6" id="KW-0808">Transferase</keyword>
<dbReference type="FunFam" id="3.40.640.10:FF:000072">
    <property type="entry name" value="Putative cystathionine beta-lyase"/>
    <property type="match status" value="1"/>
</dbReference>
<dbReference type="Gene3D" id="3.40.640.10">
    <property type="entry name" value="Type I PLP-dependent aspartate aminotransferase-like (Major domain)"/>
    <property type="match status" value="1"/>
</dbReference>
<sequence>MAQQNGNPNIPDLQIPPTGDSAQRQYSIATLGVHGDDAINEATDVAPALHVSTTFRYSHNPDELVPSSDIDFLNREPASAVTGDSHIYSRATAPNTSRLELMLSQIIGQPSLTYASGLAAFHALLVWTHPKVVAIGDGYHGCHGVLDIYKKLTGCKVVDLFDEKSWDEVGLGEGDVIHVETPVNPLGTSYDLAAFKQKATQRGAILTVDATFGPPPLQDPFKQGADFVMHSGTKYFGGHSDMLCGIIAISRSRADWKRDYWGMFGERLHLGAVMGSMEGWLGVRSLRTFALRVQRQSANATNLVAFLAECLDPLTSGDAAKAIRATVAKVEHSSLQTEDLPWLKKQMPGGFGPVFALWMKNETLARRLPSTLSLFHHATSLGGVESLIEWRRMSDSGVDPRLERVSVGVESWEDLRDDLVEGFKRLAAEA</sequence>
<reference evidence="6" key="1">
    <citation type="journal article" date="2020" name="Stud. Mycol.">
        <title>101 Dothideomycetes genomes: a test case for predicting lifestyles and emergence of pathogens.</title>
        <authorList>
            <person name="Haridas S."/>
            <person name="Albert R."/>
            <person name="Binder M."/>
            <person name="Bloem J."/>
            <person name="Labutti K."/>
            <person name="Salamov A."/>
            <person name="Andreopoulos B."/>
            <person name="Baker S."/>
            <person name="Barry K."/>
            <person name="Bills G."/>
            <person name="Bluhm B."/>
            <person name="Cannon C."/>
            <person name="Castanera R."/>
            <person name="Culley D."/>
            <person name="Daum C."/>
            <person name="Ezra D."/>
            <person name="Gonzalez J."/>
            <person name="Henrissat B."/>
            <person name="Kuo A."/>
            <person name="Liang C."/>
            <person name="Lipzen A."/>
            <person name="Lutzoni F."/>
            <person name="Magnuson J."/>
            <person name="Mondo S."/>
            <person name="Nolan M."/>
            <person name="Ohm R."/>
            <person name="Pangilinan J."/>
            <person name="Park H.-J."/>
            <person name="Ramirez L."/>
            <person name="Alfaro M."/>
            <person name="Sun H."/>
            <person name="Tritt A."/>
            <person name="Yoshinaga Y."/>
            <person name="Zwiers L.-H."/>
            <person name="Turgeon B."/>
            <person name="Goodwin S."/>
            <person name="Spatafora J."/>
            <person name="Crous P."/>
            <person name="Grigoriev I."/>
        </authorList>
    </citation>
    <scope>NUCLEOTIDE SEQUENCE</scope>
    <source>
        <strain evidence="6">CBS 116435</strain>
    </source>
</reference>
<dbReference type="InterPro" id="IPR015421">
    <property type="entry name" value="PyrdxlP-dep_Trfase_major"/>
</dbReference>
<protein>
    <submittedName>
        <fullName evidence="6">PLP-dependent transferase</fullName>
    </submittedName>
</protein>
<dbReference type="InterPro" id="IPR015424">
    <property type="entry name" value="PyrdxlP-dep_Trfase"/>
</dbReference>
<evidence type="ECO:0000256" key="1">
    <source>
        <dbReference type="ARBA" id="ARBA00001933"/>
    </source>
</evidence>
<dbReference type="PANTHER" id="PTHR11808">
    <property type="entry name" value="TRANS-SULFURATION ENZYME FAMILY MEMBER"/>
    <property type="match status" value="1"/>
</dbReference>
<evidence type="ECO:0000313" key="7">
    <source>
        <dbReference type="Proteomes" id="UP000799441"/>
    </source>
</evidence>
<comment type="cofactor">
    <cofactor evidence="1 4">
        <name>pyridoxal 5'-phosphate</name>
        <dbReference type="ChEBI" id="CHEBI:597326"/>
    </cofactor>
</comment>